<proteinExistence type="predicted"/>
<comment type="caution">
    <text evidence="2">The sequence shown here is derived from an EMBL/GenBank/DDBJ whole genome shotgun (WGS) entry which is preliminary data.</text>
</comment>
<evidence type="ECO:0000313" key="3">
    <source>
        <dbReference type="Proteomes" id="UP000772434"/>
    </source>
</evidence>
<gene>
    <name evidence="2" type="ORF">BDP27DRAFT_943092</name>
</gene>
<keyword evidence="3" id="KW-1185">Reference proteome</keyword>
<organism evidence="2 3">
    <name type="scientific">Rhodocollybia butyracea</name>
    <dbReference type="NCBI Taxonomy" id="206335"/>
    <lineage>
        <taxon>Eukaryota</taxon>
        <taxon>Fungi</taxon>
        <taxon>Dikarya</taxon>
        <taxon>Basidiomycota</taxon>
        <taxon>Agaricomycotina</taxon>
        <taxon>Agaricomycetes</taxon>
        <taxon>Agaricomycetidae</taxon>
        <taxon>Agaricales</taxon>
        <taxon>Marasmiineae</taxon>
        <taxon>Omphalotaceae</taxon>
        <taxon>Rhodocollybia</taxon>
    </lineage>
</organism>
<keyword evidence="1" id="KW-1133">Transmembrane helix</keyword>
<keyword evidence="1" id="KW-0812">Transmembrane</keyword>
<protein>
    <submittedName>
        <fullName evidence="2">Uncharacterized protein</fullName>
    </submittedName>
</protein>
<feature type="transmembrane region" description="Helical" evidence="1">
    <location>
        <begin position="72"/>
        <end position="91"/>
    </location>
</feature>
<accession>A0A9P5PS37</accession>
<dbReference type="EMBL" id="JADNRY010000078">
    <property type="protein sequence ID" value="KAF9067105.1"/>
    <property type="molecule type" value="Genomic_DNA"/>
</dbReference>
<name>A0A9P5PS37_9AGAR</name>
<sequence>MRNNRNASVSFRSRIVSCLQFSLSHTGRIPPCTGLPHRCHNVVCSNCLMLAFFALTYPIRFLLYSFALVYELYTYLCSLLAVTVVFNHYHFKYTGHREQYQALLCLVMAVLYSLVPARNLLNLSKNKHIQGYADLASCTQLV</sequence>
<dbReference type="AlphaFoldDB" id="A0A9P5PS37"/>
<feature type="transmembrane region" description="Helical" evidence="1">
    <location>
        <begin position="103"/>
        <end position="121"/>
    </location>
</feature>
<evidence type="ECO:0000313" key="2">
    <source>
        <dbReference type="EMBL" id="KAF9067105.1"/>
    </source>
</evidence>
<dbReference type="Proteomes" id="UP000772434">
    <property type="component" value="Unassembled WGS sequence"/>
</dbReference>
<keyword evidence="1" id="KW-0472">Membrane</keyword>
<reference evidence="2" key="1">
    <citation type="submission" date="2020-11" db="EMBL/GenBank/DDBJ databases">
        <authorList>
            <consortium name="DOE Joint Genome Institute"/>
            <person name="Ahrendt S."/>
            <person name="Riley R."/>
            <person name="Andreopoulos W."/>
            <person name="Labutti K."/>
            <person name="Pangilinan J."/>
            <person name="Ruiz-Duenas F.J."/>
            <person name="Barrasa J.M."/>
            <person name="Sanchez-Garcia M."/>
            <person name="Camarero S."/>
            <person name="Miyauchi S."/>
            <person name="Serrano A."/>
            <person name="Linde D."/>
            <person name="Babiker R."/>
            <person name="Drula E."/>
            <person name="Ayuso-Fernandez I."/>
            <person name="Pacheco R."/>
            <person name="Padilla G."/>
            <person name="Ferreira P."/>
            <person name="Barriuso J."/>
            <person name="Kellner H."/>
            <person name="Castanera R."/>
            <person name="Alfaro M."/>
            <person name="Ramirez L."/>
            <person name="Pisabarro A.G."/>
            <person name="Kuo A."/>
            <person name="Tritt A."/>
            <person name="Lipzen A."/>
            <person name="He G."/>
            <person name="Yan M."/>
            <person name="Ng V."/>
            <person name="Cullen D."/>
            <person name="Martin F."/>
            <person name="Rosso M.-N."/>
            <person name="Henrissat B."/>
            <person name="Hibbett D."/>
            <person name="Martinez A.T."/>
            <person name="Grigoriev I.V."/>
        </authorList>
    </citation>
    <scope>NUCLEOTIDE SEQUENCE</scope>
    <source>
        <strain evidence="2">AH 40177</strain>
    </source>
</reference>
<evidence type="ECO:0000256" key="1">
    <source>
        <dbReference type="SAM" id="Phobius"/>
    </source>
</evidence>